<dbReference type="GO" id="GO:0030246">
    <property type="term" value="F:carbohydrate binding"/>
    <property type="evidence" value="ECO:0007669"/>
    <property type="project" value="UniProtKB-ARBA"/>
</dbReference>
<sequence>MNELKMALLGGAALLAAASAVPASAESLDQIKAESNAATAPVTQWDGPTTGPKADKNKFVVFLADTQTNAGSSGSAEGAREAAAALGWKFQVMDGQNTPTGESAIFEQAIALKPHGLIVGSYNSKAFKDLFKRAGEAGIKIVTWHGAAAPGPIDGIPEVFWNLSTDPYAIANTAAKYAVAHSDGKANAVILTDMQYPIVVTKTRGQEDGIKACDTCKVLSIENAPYTEISQRMPSLTSALLQRYGDKLGYILAFNDLYFDFAAPTLRANGVPPDGAPHLISAGDGSVSAYDRIRKGDYQIGTVPEPLHLHGWQAIDELNRAFHGEGPSGYVTKVHLVTKDNINADGGDKNSFDPGNGYRDQYKKIWGVQ</sequence>
<dbReference type="SUPFAM" id="SSF53822">
    <property type="entry name" value="Periplasmic binding protein-like I"/>
    <property type="match status" value="1"/>
</dbReference>
<proteinExistence type="inferred from homology"/>
<reference evidence="6 7" key="1">
    <citation type="submission" date="2018-06" db="EMBL/GenBank/DDBJ databases">
        <title>Genomic Encyclopedia of Type Strains, Phase IV (KMG-IV): sequencing the most valuable type-strain genomes for metagenomic binning, comparative biology and taxonomic classification.</title>
        <authorList>
            <person name="Goeker M."/>
        </authorList>
    </citation>
    <scope>NUCLEOTIDE SEQUENCE [LARGE SCALE GENOMIC DNA]</scope>
    <source>
        <strain evidence="6 7">DSM 24875</strain>
    </source>
</reference>
<protein>
    <submittedName>
        <fullName evidence="6">Monosaccharide ABC transporter substrate-binding protein (CUT2 family)</fullName>
    </submittedName>
</protein>
<dbReference type="PANTHER" id="PTHR46847:SF1">
    <property type="entry name" value="D-ALLOSE-BINDING PERIPLASMIC PROTEIN-RELATED"/>
    <property type="match status" value="1"/>
</dbReference>
<feature type="chain" id="PRO_5016728776" evidence="4">
    <location>
        <begin position="26"/>
        <end position="369"/>
    </location>
</feature>
<comment type="similarity">
    <text evidence="2">Belongs to the bacterial solute-binding protein 2 family.</text>
</comment>
<dbReference type="Pfam" id="PF13407">
    <property type="entry name" value="Peripla_BP_4"/>
    <property type="match status" value="1"/>
</dbReference>
<organism evidence="6 7">
    <name type="scientific">Roseiarcus fermentans</name>
    <dbReference type="NCBI Taxonomy" id="1473586"/>
    <lineage>
        <taxon>Bacteria</taxon>
        <taxon>Pseudomonadati</taxon>
        <taxon>Pseudomonadota</taxon>
        <taxon>Alphaproteobacteria</taxon>
        <taxon>Hyphomicrobiales</taxon>
        <taxon>Roseiarcaceae</taxon>
        <taxon>Roseiarcus</taxon>
    </lineage>
</organism>
<evidence type="ECO:0000313" key="7">
    <source>
        <dbReference type="Proteomes" id="UP000253529"/>
    </source>
</evidence>
<dbReference type="InterPro" id="IPR025997">
    <property type="entry name" value="SBP_2_dom"/>
</dbReference>
<evidence type="ECO:0000256" key="4">
    <source>
        <dbReference type="SAM" id="SignalP"/>
    </source>
</evidence>
<evidence type="ECO:0000259" key="5">
    <source>
        <dbReference type="Pfam" id="PF13407"/>
    </source>
</evidence>
<comment type="caution">
    <text evidence="6">The sequence shown here is derived from an EMBL/GenBank/DDBJ whole genome shotgun (WGS) entry which is preliminary data.</text>
</comment>
<dbReference type="OrthoDB" id="9342512at2"/>
<keyword evidence="3 4" id="KW-0732">Signal</keyword>
<evidence type="ECO:0000256" key="3">
    <source>
        <dbReference type="ARBA" id="ARBA00022729"/>
    </source>
</evidence>
<dbReference type="RefSeq" id="WP_113887183.1">
    <property type="nucleotide sequence ID" value="NZ_QNRK01000001.1"/>
</dbReference>
<feature type="signal peptide" evidence="4">
    <location>
        <begin position="1"/>
        <end position="25"/>
    </location>
</feature>
<dbReference type="AlphaFoldDB" id="A0A366FU36"/>
<gene>
    <name evidence="6" type="ORF">DFR50_10149</name>
</gene>
<dbReference type="InterPro" id="IPR028082">
    <property type="entry name" value="Peripla_BP_I"/>
</dbReference>
<dbReference type="GO" id="GO:0030313">
    <property type="term" value="C:cell envelope"/>
    <property type="evidence" value="ECO:0007669"/>
    <property type="project" value="UniProtKB-SubCell"/>
</dbReference>
<evidence type="ECO:0000256" key="1">
    <source>
        <dbReference type="ARBA" id="ARBA00004196"/>
    </source>
</evidence>
<feature type="domain" description="Periplasmic binding protein" evidence="5">
    <location>
        <begin position="61"/>
        <end position="324"/>
    </location>
</feature>
<keyword evidence="7" id="KW-1185">Reference proteome</keyword>
<dbReference type="EMBL" id="QNRK01000001">
    <property type="protein sequence ID" value="RBP18107.1"/>
    <property type="molecule type" value="Genomic_DNA"/>
</dbReference>
<accession>A0A366FU36</accession>
<dbReference type="Gene3D" id="3.40.50.2300">
    <property type="match status" value="2"/>
</dbReference>
<dbReference type="Proteomes" id="UP000253529">
    <property type="component" value="Unassembled WGS sequence"/>
</dbReference>
<evidence type="ECO:0000313" key="6">
    <source>
        <dbReference type="EMBL" id="RBP18107.1"/>
    </source>
</evidence>
<evidence type="ECO:0000256" key="2">
    <source>
        <dbReference type="ARBA" id="ARBA00007639"/>
    </source>
</evidence>
<name>A0A366FU36_9HYPH</name>
<dbReference type="PANTHER" id="PTHR46847">
    <property type="entry name" value="D-ALLOSE-BINDING PERIPLASMIC PROTEIN-RELATED"/>
    <property type="match status" value="1"/>
</dbReference>
<comment type="subcellular location">
    <subcellularLocation>
        <location evidence="1">Cell envelope</location>
    </subcellularLocation>
</comment>